<feature type="compositionally biased region" description="Low complexity" evidence="1">
    <location>
        <begin position="233"/>
        <end position="242"/>
    </location>
</feature>
<feature type="compositionally biased region" description="Polar residues" evidence="1">
    <location>
        <begin position="177"/>
        <end position="186"/>
    </location>
</feature>
<dbReference type="OrthoDB" id="5424234at2759"/>
<feature type="compositionally biased region" description="Basic and acidic residues" evidence="1">
    <location>
        <begin position="166"/>
        <end position="175"/>
    </location>
</feature>
<dbReference type="EMBL" id="JAAMPI010000315">
    <property type="protein sequence ID" value="KAF4632812.1"/>
    <property type="molecule type" value="Genomic_DNA"/>
</dbReference>
<feature type="compositionally biased region" description="Polar residues" evidence="1">
    <location>
        <begin position="277"/>
        <end position="289"/>
    </location>
</feature>
<gene>
    <name evidence="3" type="ORF">G7Y89_g5310</name>
</gene>
<dbReference type="Proteomes" id="UP000566819">
    <property type="component" value="Unassembled WGS sequence"/>
</dbReference>
<protein>
    <recommendedName>
        <fullName evidence="2">Nitrogen regulatory protein areA GATA-like domain-containing protein</fullName>
    </recommendedName>
</protein>
<evidence type="ECO:0000256" key="1">
    <source>
        <dbReference type="SAM" id="MobiDB-lite"/>
    </source>
</evidence>
<sequence length="391" mass="42359">MSLILPKGIVVNSSQVNADIGRIDTEPLDLADIARFWKVYTTTKRRLLDPTAERLENYWWRIWGSRRRELNGATIARLFAQISDGESFVPLRGPANRDEGTPPLERNIRHGQGALSATTLHQPSQSRPSTTSSTVSRPPTAMPPPILKKTRGPSSTGPRPTARFISPHESEKETDPDSSVGSNSHVIVQPPSPEGENTRLERKAAGAGRKKPGFVASSGAKKKRPVIVRRQNSQTSQSSTESGKLTDSGGSVQSPAQKTPPSISASATARLKKSAPSKFQENFSPTFRSPGTPAKTLSTSKVASSSRKSPNRKGQNEGLLESVPTADPGPFRQTRPIYNEPEQTAEVASDEKQVATQSSIQPIQKSSTDTVTQQIQNNRSQVLQKPPPISV</sequence>
<dbReference type="InterPro" id="IPR013860">
    <property type="entry name" value="AreA_GATA"/>
</dbReference>
<keyword evidence="4" id="KW-1185">Reference proteome</keyword>
<accession>A0A8H4RQW1</accession>
<comment type="caution">
    <text evidence="3">The sequence shown here is derived from an EMBL/GenBank/DDBJ whole genome shotgun (WGS) entry which is preliminary data.</text>
</comment>
<evidence type="ECO:0000313" key="3">
    <source>
        <dbReference type="EMBL" id="KAF4632812.1"/>
    </source>
</evidence>
<dbReference type="AlphaFoldDB" id="A0A8H4RQW1"/>
<evidence type="ECO:0000313" key="4">
    <source>
        <dbReference type="Proteomes" id="UP000566819"/>
    </source>
</evidence>
<feature type="domain" description="Nitrogen regulatory protein areA GATA-like" evidence="2">
    <location>
        <begin position="37"/>
        <end position="64"/>
    </location>
</feature>
<feature type="region of interest" description="Disordered" evidence="1">
    <location>
        <begin position="87"/>
        <end position="391"/>
    </location>
</feature>
<organism evidence="3 4">
    <name type="scientific">Cudoniella acicularis</name>
    <dbReference type="NCBI Taxonomy" id="354080"/>
    <lineage>
        <taxon>Eukaryota</taxon>
        <taxon>Fungi</taxon>
        <taxon>Dikarya</taxon>
        <taxon>Ascomycota</taxon>
        <taxon>Pezizomycotina</taxon>
        <taxon>Leotiomycetes</taxon>
        <taxon>Helotiales</taxon>
        <taxon>Tricladiaceae</taxon>
        <taxon>Cudoniella</taxon>
    </lineage>
</organism>
<feature type="compositionally biased region" description="Polar residues" evidence="1">
    <location>
        <begin position="354"/>
        <end position="383"/>
    </location>
</feature>
<name>A0A8H4RQW1_9HELO</name>
<evidence type="ECO:0000259" key="2">
    <source>
        <dbReference type="Pfam" id="PF08550"/>
    </source>
</evidence>
<reference evidence="3 4" key="1">
    <citation type="submission" date="2020-03" db="EMBL/GenBank/DDBJ databases">
        <title>Draft Genome Sequence of Cudoniella acicularis.</title>
        <authorList>
            <person name="Buettner E."/>
            <person name="Kellner H."/>
        </authorList>
    </citation>
    <scope>NUCLEOTIDE SEQUENCE [LARGE SCALE GENOMIC DNA]</scope>
    <source>
        <strain evidence="3 4">DSM 108380</strain>
    </source>
</reference>
<feature type="compositionally biased region" description="Polar residues" evidence="1">
    <location>
        <begin position="243"/>
        <end position="267"/>
    </location>
</feature>
<dbReference type="Pfam" id="PF08550">
    <property type="entry name" value="GATA_AreA"/>
    <property type="match status" value="1"/>
</dbReference>
<feature type="compositionally biased region" description="Low complexity" evidence="1">
    <location>
        <begin position="122"/>
        <end position="139"/>
    </location>
</feature>
<feature type="compositionally biased region" description="Low complexity" evidence="1">
    <location>
        <begin position="294"/>
        <end position="308"/>
    </location>
</feature>
<proteinExistence type="predicted"/>